<dbReference type="Proteomes" id="UP000076761">
    <property type="component" value="Unassembled WGS sequence"/>
</dbReference>
<keyword evidence="3" id="KW-1185">Reference proteome</keyword>
<accession>A0A165VVR5</accession>
<dbReference type="InParanoid" id="A0A165VVR5"/>
<feature type="compositionally biased region" description="Polar residues" evidence="1">
    <location>
        <begin position="279"/>
        <end position="289"/>
    </location>
</feature>
<organism evidence="2 3">
    <name type="scientific">Neolentinus lepideus HHB14362 ss-1</name>
    <dbReference type="NCBI Taxonomy" id="1314782"/>
    <lineage>
        <taxon>Eukaryota</taxon>
        <taxon>Fungi</taxon>
        <taxon>Dikarya</taxon>
        <taxon>Basidiomycota</taxon>
        <taxon>Agaricomycotina</taxon>
        <taxon>Agaricomycetes</taxon>
        <taxon>Gloeophyllales</taxon>
        <taxon>Gloeophyllaceae</taxon>
        <taxon>Neolentinus</taxon>
    </lineage>
</organism>
<dbReference type="EMBL" id="KV425552">
    <property type="protein sequence ID" value="KZT30270.1"/>
    <property type="molecule type" value="Genomic_DNA"/>
</dbReference>
<protein>
    <submittedName>
        <fullName evidence="2">Uncharacterized protein</fullName>
    </submittedName>
</protein>
<reference evidence="2 3" key="1">
    <citation type="journal article" date="2016" name="Mol. Biol. Evol.">
        <title>Comparative Genomics of Early-Diverging Mushroom-Forming Fungi Provides Insights into the Origins of Lignocellulose Decay Capabilities.</title>
        <authorList>
            <person name="Nagy L.G."/>
            <person name="Riley R."/>
            <person name="Tritt A."/>
            <person name="Adam C."/>
            <person name="Daum C."/>
            <person name="Floudas D."/>
            <person name="Sun H."/>
            <person name="Yadav J.S."/>
            <person name="Pangilinan J."/>
            <person name="Larsson K.H."/>
            <person name="Matsuura K."/>
            <person name="Barry K."/>
            <person name="Labutti K."/>
            <person name="Kuo R."/>
            <person name="Ohm R.A."/>
            <person name="Bhattacharya S.S."/>
            <person name="Shirouzu T."/>
            <person name="Yoshinaga Y."/>
            <person name="Martin F.M."/>
            <person name="Grigoriev I.V."/>
            <person name="Hibbett D.S."/>
        </authorList>
    </citation>
    <scope>NUCLEOTIDE SEQUENCE [LARGE SCALE GENOMIC DNA]</scope>
    <source>
        <strain evidence="2 3">HHB14362 ss-1</strain>
    </source>
</reference>
<sequence length="300" mass="32136">MRIPERVAVLPDSPELLAAIEEFNLAIIHLVQGGTVPAPPPGYRTFQHQQTGDGCWASVVGEDLRLLVLEFFAQCRVVATVPTSTSNSDSHSTSTFMSEHLNPFANLVATEFVEELRAHCERDSRCDIRQSPHRRHGRGRRRGFVSTLSDHLSDDPSVVNARRALIEGVSHPYQYHPHGGTVSPTPAPAAPVMSFAEAQHAPTFGSPDQFSYAGSPTYFADEMGVVYSDDAAATGTSDWASGSIAPLGSDFSTINTEDVEMLGGVEETVPDDAARQVSEAGSTGDQQANGKGKQRADSGS</sequence>
<gene>
    <name evidence="2" type="ORF">NEOLEDRAFT_1174567</name>
</gene>
<dbReference type="AlphaFoldDB" id="A0A165VVR5"/>
<evidence type="ECO:0000313" key="2">
    <source>
        <dbReference type="EMBL" id="KZT30270.1"/>
    </source>
</evidence>
<feature type="region of interest" description="Disordered" evidence="1">
    <location>
        <begin position="264"/>
        <end position="300"/>
    </location>
</feature>
<evidence type="ECO:0000256" key="1">
    <source>
        <dbReference type="SAM" id="MobiDB-lite"/>
    </source>
</evidence>
<evidence type="ECO:0000313" key="3">
    <source>
        <dbReference type="Proteomes" id="UP000076761"/>
    </source>
</evidence>
<proteinExistence type="predicted"/>
<name>A0A165VVR5_9AGAM</name>